<sequence length="319" mass="36134">MWITLISLLLLGCGDSIEDQIARQADTTRQAVVQLKQQLDGNKLTNAMLLRQYTQKVAEIRPDLKMLMEQLAKDATSKGPMFLRLSKRANTAYNQPLSFVDNNERLVELLDVASAADPLVFNDALSDPINVVADFSNGQLSRVNSIEKKASETANAAKDFGPGSQLMGNPTYGQWQTNSSGTSFWQWYIAYRVFDSLIDSRRRPSYGQWSRYRDYSYYGDYGWERYSSNRDKKNSYKVEQQTRKKFERQGKTFTSAYSKNRTGSSSLSKNSSWSKSSDRFKSSYAAKQYSANRSSNRFSSSSSQRNSSTRTSRSISGGK</sequence>
<reference evidence="2 3" key="1">
    <citation type="submission" date="2018-04" db="EMBL/GenBank/DDBJ databases">
        <title>Thalassorhabdus spongiae gen. nov., sp. nov., isolated from a marine sponge in South-West Iceland.</title>
        <authorList>
            <person name="Knobloch S."/>
            <person name="Daussin A."/>
            <person name="Johannsson R."/>
            <person name="Marteinsson V.T."/>
        </authorList>
    </citation>
    <scope>NUCLEOTIDE SEQUENCE [LARGE SCALE GENOMIC DNA]</scope>
    <source>
        <strain evidence="2 3">Hp12</strain>
    </source>
</reference>
<protein>
    <recommendedName>
        <fullName evidence="4">CHAD domain-containing protein</fullName>
    </recommendedName>
</protein>
<evidence type="ECO:0000313" key="3">
    <source>
        <dbReference type="Proteomes" id="UP000244906"/>
    </source>
</evidence>
<proteinExistence type="predicted"/>
<dbReference type="AlphaFoldDB" id="A0A2V1GNX2"/>
<organism evidence="2 3">
    <name type="scientific">Pelagibaculum spongiae</name>
    <dbReference type="NCBI Taxonomy" id="2080658"/>
    <lineage>
        <taxon>Bacteria</taxon>
        <taxon>Pseudomonadati</taxon>
        <taxon>Pseudomonadota</taxon>
        <taxon>Gammaproteobacteria</taxon>
        <taxon>Oceanospirillales</taxon>
        <taxon>Pelagibaculum</taxon>
    </lineage>
</organism>
<feature type="compositionally biased region" description="Low complexity" evidence="1">
    <location>
        <begin position="264"/>
        <end position="275"/>
    </location>
</feature>
<comment type="caution">
    <text evidence="2">The sequence shown here is derived from an EMBL/GenBank/DDBJ whole genome shotgun (WGS) entry which is preliminary data.</text>
</comment>
<feature type="compositionally biased region" description="Low complexity" evidence="1">
    <location>
        <begin position="290"/>
        <end position="319"/>
    </location>
</feature>
<evidence type="ECO:0008006" key="4">
    <source>
        <dbReference type="Google" id="ProtNLM"/>
    </source>
</evidence>
<accession>A0A2V1GNX2</accession>
<keyword evidence="3" id="KW-1185">Reference proteome</keyword>
<feature type="compositionally biased region" description="Polar residues" evidence="1">
    <location>
        <begin position="251"/>
        <end position="263"/>
    </location>
</feature>
<gene>
    <name evidence="2" type="ORF">DC094_20250</name>
</gene>
<dbReference type="EMBL" id="QDDL01000014">
    <property type="protein sequence ID" value="PVZ63862.1"/>
    <property type="molecule type" value="Genomic_DNA"/>
</dbReference>
<evidence type="ECO:0000256" key="1">
    <source>
        <dbReference type="SAM" id="MobiDB-lite"/>
    </source>
</evidence>
<feature type="region of interest" description="Disordered" evidence="1">
    <location>
        <begin position="242"/>
        <end position="319"/>
    </location>
</feature>
<dbReference type="Proteomes" id="UP000244906">
    <property type="component" value="Unassembled WGS sequence"/>
</dbReference>
<name>A0A2V1GNX2_9GAMM</name>
<evidence type="ECO:0000313" key="2">
    <source>
        <dbReference type="EMBL" id="PVZ63862.1"/>
    </source>
</evidence>